<reference evidence="9 10" key="1">
    <citation type="submission" date="2018-08" db="EMBL/GenBank/DDBJ databases">
        <title>Genomic investigation of the strawberry pathogen Phytophthora fragariae indicates pathogenicity is determined by transcriptional variation in three key races.</title>
        <authorList>
            <person name="Adams T.M."/>
            <person name="Armitage A.D."/>
            <person name="Sobczyk M.K."/>
            <person name="Bates H.J."/>
            <person name="Dunwell J.M."/>
            <person name="Nellist C.F."/>
            <person name="Harrison R.J."/>
        </authorList>
    </citation>
    <scope>NUCLEOTIDE SEQUENCE [LARGE SCALE GENOMIC DNA]</scope>
    <source>
        <strain evidence="7 11">A4</strain>
        <strain evidence="6 12">BC-1</strain>
        <strain evidence="5 10">NOV-27</strain>
        <strain evidence="4 13">NOV-5</strain>
        <strain evidence="3 14">NOV-71</strain>
        <strain evidence="8 16">NOV-77</strain>
        <strain evidence="1 9">NOV-9</strain>
        <strain evidence="2 15">SCRP245</strain>
    </source>
</reference>
<sequence length="45" mass="4546">MEYALLGDTLEAGVFAWISIGVDLTASNNVTAAGALTADGGVAYR</sequence>
<evidence type="ECO:0000313" key="10">
    <source>
        <dbReference type="Proteomes" id="UP000433483"/>
    </source>
</evidence>
<dbReference type="OrthoDB" id="10505148at2759"/>
<gene>
    <name evidence="7" type="ORF">PF001_g27551</name>
    <name evidence="6" type="ORF">PF002_g28605</name>
    <name evidence="5" type="ORF">PF005_g27988</name>
    <name evidence="4" type="ORF">PF006_g27560</name>
    <name evidence="3" type="ORF">PF007_g27879</name>
    <name evidence="8" type="ORF">PF008_g27384</name>
    <name evidence="1" type="ORF">PF009_g28546</name>
    <name evidence="2" type="ORF">PF011_g26723</name>
</gene>
<evidence type="ECO:0000313" key="4">
    <source>
        <dbReference type="EMBL" id="KAE9079255.1"/>
    </source>
</evidence>
<dbReference type="Proteomes" id="UP000460718">
    <property type="component" value="Unassembled WGS sequence"/>
</dbReference>
<accession>A0A6A3VZH8</accession>
<comment type="caution">
    <text evidence="6">The sequence shown here is derived from an EMBL/GenBank/DDBJ whole genome shotgun (WGS) entry which is preliminary data.</text>
</comment>
<dbReference type="Proteomes" id="UP000429523">
    <property type="component" value="Unassembled WGS sequence"/>
</dbReference>
<evidence type="ECO:0000313" key="2">
    <source>
        <dbReference type="EMBL" id="KAE8969650.1"/>
    </source>
</evidence>
<dbReference type="Proteomes" id="UP000440367">
    <property type="component" value="Unassembled WGS sequence"/>
</dbReference>
<evidence type="ECO:0000313" key="9">
    <source>
        <dbReference type="Proteomes" id="UP000429523"/>
    </source>
</evidence>
<dbReference type="Proteomes" id="UP000441208">
    <property type="component" value="Unassembled WGS sequence"/>
</dbReference>
<dbReference type="Proteomes" id="UP000433483">
    <property type="component" value="Unassembled WGS sequence"/>
</dbReference>
<dbReference type="EMBL" id="QXFW01003628">
    <property type="protein sequence ID" value="KAE8969650.1"/>
    <property type="molecule type" value="Genomic_DNA"/>
</dbReference>
<evidence type="ECO:0000313" key="15">
    <source>
        <dbReference type="Proteomes" id="UP000460718"/>
    </source>
</evidence>
<evidence type="ECO:0000313" key="6">
    <source>
        <dbReference type="EMBL" id="KAE9176161.1"/>
    </source>
</evidence>
<proteinExistence type="predicted"/>
<evidence type="ECO:0000313" key="11">
    <source>
        <dbReference type="Proteomes" id="UP000437068"/>
    </source>
</evidence>
<evidence type="ECO:0000313" key="13">
    <source>
        <dbReference type="Proteomes" id="UP000440732"/>
    </source>
</evidence>
<protein>
    <submittedName>
        <fullName evidence="6">Uncharacterized protein</fullName>
    </submittedName>
</protein>
<dbReference type="Proteomes" id="UP000486351">
    <property type="component" value="Unassembled WGS sequence"/>
</dbReference>
<dbReference type="EMBL" id="QXGD01003569">
    <property type="protein sequence ID" value="KAE9176161.1"/>
    <property type="molecule type" value="Genomic_DNA"/>
</dbReference>
<dbReference type="EMBL" id="QXFZ01003628">
    <property type="protein sequence ID" value="KAE9067931.1"/>
    <property type="molecule type" value="Genomic_DNA"/>
</dbReference>
<evidence type="ECO:0000313" key="8">
    <source>
        <dbReference type="EMBL" id="KAE9283521.1"/>
    </source>
</evidence>
<organism evidence="6 12">
    <name type="scientific">Phytophthora fragariae</name>
    <dbReference type="NCBI Taxonomy" id="53985"/>
    <lineage>
        <taxon>Eukaryota</taxon>
        <taxon>Sar</taxon>
        <taxon>Stramenopiles</taxon>
        <taxon>Oomycota</taxon>
        <taxon>Peronosporomycetes</taxon>
        <taxon>Peronosporales</taxon>
        <taxon>Peronosporaceae</taxon>
        <taxon>Phytophthora</taxon>
    </lineage>
</organism>
<dbReference type="EMBL" id="QXGA01003795">
    <property type="protein sequence ID" value="KAE9079255.1"/>
    <property type="molecule type" value="Genomic_DNA"/>
</dbReference>
<evidence type="ECO:0000313" key="14">
    <source>
        <dbReference type="Proteomes" id="UP000441208"/>
    </source>
</evidence>
<dbReference type="EMBL" id="QXGE01003786">
    <property type="protein sequence ID" value="KAE9273337.1"/>
    <property type="molecule type" value="Genomic_DNA"/>
</dbReference>
<dbReference type="EMBL" id="QXGF01003623">
    <property type="protein sequence ID" value="KAE8921169.1"/>
    <property type="molecule type" value="Genomic_DNA"/>
</dbReference>
<name>A0A6A3VZH8_9STRA</name>
<dbReference type="EMBL" id="QXFY01003615">
    <property type="protein sequence ID" value="KAE9283521.1"/>
    <property type="molecule type" value="Genomic_DNA"/>
</dbReference>
<evidence type="ECO:0000313" key="7">
    <source>
        <dbReference type="EMBL" id="KAE9273337.1"/>
    </source>
</evidence>
<dbReference type="Proteomes" id="UP000440732">
    <property type="component" value="Unassembled WGS sequence"/>
</dbReference>
<dbReference type="EMBL" id="QXGB01003696">
    <property type="protein sequence ID" value="KAE9169401.1"/>
    <property type="molecule type" value="Genomic_DNA"/>
</dbReference>
<evidence type="ECO:0000313" key="1">
    <source>
        <dbReference type="EMBL" id="KAE8921169.1"/>
    </source>
</evidence>
<evidence type="ECO:0000313" key="3">
    <source>
        <dbReference type="EMBL" id="KAE9067931.1"/>
    </source>
</evidence>
<dbReference type="Proteomes" id="UP000437068">
    <property type="component" value="Unassembled WGS sequence"/>
</dbReference>
<keyword evidence="10" id="KW-1185">Reference proteome</keyword>
<evidence type="ECO:0000313" key="5">
    <source>
        <dbReference type="EMBL" id="KAE9169401.1"/>
    </source>
</evidence>
<dbReference type="AlphaFoldDB" id="A0A6A3VZH8"/>
<evidence type="ECO:0000313" key="12">
    <source>
        <dbReference type="Proteomes" id="UP000440367"/>
    </source>
</evidence>
<evidence type="ECO:0000313" key="16">
    <source>
        <dbReference type="Proteomes" id="UP000486351"/>
    </source>
</evidence>